<dbReference type="Proteomes" id="UP000789901">
    <property type="component" value="Unassembled WGS sequence"/>
</dbReference>
<evidence type="ECO:0000313" key="2">
    <source>
        <dbReference type="Proteomes" id="UP000789901"/>
    </source>
</evidence>
<comment type="caution">
    <text evidence="1">The sequence shown here is derived from an EMBL/GenBank/DDBJ whole genome shotgun (WGS) entry which is preliminary data.</text>
</comment>
<name>A0ABN7WCU5_GIGMA</name>
<protein>
    <submittedName>
        <fullName evidence="1">25254_t:CDS:1</fullName>
    </submittedName>
</protein>
<dbReference type="EMBL" id="CAJVQB010038397">
    <property type="protein sequence ID" value="CAG8826194.1"/>
    <property type="molecule type" value="Genomic_DNA"/>
</dbReference>
<accession>A0ABN7WCU5</accession>
<organism evidence="1 2">
    <name type="scientific">Gigaspora margarita</name>
    <dbReference type="NCBI Taxonomy" id="4874"/>
    <lineage>
        <taxon>Eukaryota</taxon>
        <taxon>Fungi</taxon>
        <taxon>Fungi incertae sedis</taxon>
        <taxon>Mucoromycota</taxon>
        <taxon>Glomeromycotina</taxon>
        <taxon>Glomeromycetes</taxon>
        <taxon>Diversisporales</taxon>
        <taxon>Gigasporaceae</taxon>
        <taxon>Gigaspora</taxon>
    </lineage>
</organism>
<keyword evidence="2" id="KW-1185">Reference proteome</keyword>
<sequence>MNTPYLKTYYRRGSTFLTSEQIETIRSLKSKVPKYTIIRDFHINEHQIDDIWENQERQQQMIQNIISSEIPSIALKNFNQIEKEILLQSRPGGDSLSY</sequence>
<feature type="non-terminal residue" evidence="1">
    <location>
        <position position="98"/>
    </location>
</feature>
<proteinExistence type="predicted"/>
<evidence type="ECO:0000313" key="1">
    <source>
        <dbReference type="EMBL" id="CAG8826194.1"/>
    </source>
</evidence>
<gene>
    <name evidence="1" type="ORF">GMARGA_LOCUS29055</name>
</gene>
<reference evidence="1 2" key="1">
    <citation type="submission" date="2021-06" db="EMBL/GenBank/DDBJ databases">
        <authorList>
            <person name="Kallberg Y."/>
            <person name="Tangrot J."/>
            <person name="Rosling A."/>
        </authorList>
    </citation>
    <scope>NUCLEOTIDE SEQUENCE [LARGE SCALE GENOMIC DNA]</scope>
    <source>
        <strain evidence="1 2">120-4 pot B 10/14</strain>
    </source>
</reference>